<dbReference type="RefSeq" id="WP_187241911.1">
    <property type="nucleotide sequence ID" value="NZ_BAAAOK010000008.1"/>
</dbReference>
<proteinExistence type="predicted"/>
<accession>A0ABR7LJM5</accession>
<dbReference type="SUPFAM" id="SSF89360">
    <property type="entry name" value="HesB-like domain"/>
    <property type="match status" value="1"/>
</dbReference>
<evidence type="ECO:0000313" key="2">
    <source>
        <dbReference type="EMBL" id="MBC6464955.1"/>
    </source>
</evidence>
<organism evidence="2 3">
    <name type="scientific">Actinomadura alba</name>
    <dbReference type="NCBI Taxonomy" id="406431"/>
    <lineage>
        <taxon>Bacteria</taxon>
        <taxon>Bacillati</taxon>
        <taxon>Actinomycetota</taxon>
        <taxon>Actinomycetes</taxon>
        <taxon>Streptosporangiales</taxon>
        <taxon>Thermomonosporaceae</taxon>
        <taxon>Actinomadura</taxon>
    </lineage>
</organism>
<dbReference type="Proteomes" id="UP000805614">
    <property type="component" value="Unassembled WGS sequence"/>
</dbReference>
<protein>
    <submittedName>
        <fullName evidence="2">Fe-S cluster assembly protein HesB</fullName>
    </submittedName>
</protein>
<comment type="caution">
    <text evidence="2">The sequence shown here is derived from an EMBL/GenBank/DDBJ whole genome shotgun (WGS) entry which is preliminary data.</text>
</comment>
<dbReference type="Gene3D" id="2.60.300.12">
    <property type="entry name" value="HesB-like domain"/>
    <property type="match status" value="1"/>
</dbReference>
<gene>
    <name evidence="2" type="ORF">HKK74_05510</name>
</gene>
<keyword evidence="3" id="KW-1185">Reference proteome</keyword>
<feature type="region of interest" description="Disordered" evidence="1">
    <location>
        <begin position="1"/>
        <end position="44"/>
    </location>
</feature>
<sequence>MLTLTDNAAQVIRSVSDEPEVPPETGLRIASGPEGSGSLSLSVTAGPEAGDKVVESHGVRVYLESEAAEMLTDKTLDAEVDEHGDVAFLIGDQASEGG</sequence>
<reference evidence="2 3" key="1">
    <citation type="submission" date="2020-06" db="EMBL/GenBank/DDBJ databases">
        <title>Actinomadura xiongansis sp. nov., isolated from soil of Baiyangdian.</title>
        <authorList>
            <person name="Zhang X."/>
        </authorList>
    </citation>
    <scope>NUCLEOTIDE SEQUENCE [LARGE SCALE GENOMIC DNA]</scope>
    <source>
        <strain evidence="2 3">HBUM206468</strain>
    </source>
</reference>
<name>A0ABR7LJM5_9ACTN</name>
<evidence type="ECO:0000313" key="3">
    <source>
        <dbReference type="Proteomes" id="UP000805614"/>
    </source>
</evidence>
<dbReference type="InterPro" id="IPR035903">
    <property type="entry name" value="HesB-like_dom_sf"/>
</dbReference>
<evidence type="ECO:0000256" key="1">
    <source>
        <dbReference type="SAM" id="MobiDB-lite"/>
    </source>
</evidence>
<dbReference type="EMBL" id="JABVEC010000002">
    <property type="protein sequence ID" value="MBC6464955.1"/>
    <property type="molecule type" value="Genomic_DNA"/>
</dbReference>